<reference evidence="15" key="1">
    <citation type="journal article" date="2023" name="Mol. Phylogenet. Evol.">
        <title>Genome-scale phylogeny and comparative genomics of the fungal order Sordariales.</title>
        <authorList>
            <person name="Hensen N."/>
            <person name="Bonometti L."/>
            <person name="Westerberg I."/>
            <person name="Brannstrom I.O."/>
            <person name="Guillou S."/>
            <person name="Cros-Aarteil S."/>
            <person name="Calhoun S."/>
            <person name="Haridas S."/>
            <person name="Kuo A."/>
            <person name="Mondo S."/>
            <person name="Pangilinan J."/>
            <person name="Riley R."/>
            <person name="LaButti K."/>
            <person name="Andreopoulos B."/>
            <person name="Lipzen A."/>
            <person name="Chen C."/>
            <person name="Yan M."/>
            <person name="Daum C."/>
            <person name="Ng V."/>
            <person name="Clum A."/>
            <person name="Steindorff A."/>
            <person name="Ohm R.A."/>
            <person name="Martin F."/>
            <person name="Silar P."/>
            <person name="Natvig D.O."/>
            <person name="Lalanne C."/>
            <person name="Gautier V."/>
            <person name="Ament-Velasquez S.L."/>
            <person name="Kruys A."/>
            <person name="Hutchinson M.I."/>
            <person name="Powell A.J."/>
            <person name="Barry K."/>
            <person name="Miller A.N."/>
            <person name="Grigoriev I.V."/>
            <person name="Debuchy R."/>
            <person name="Gladieux P."/>
            <person name="Hiltunen Thoren M."/>
            <person name="Johannesson H."/>
        </authorList>
    </citation>
    <scope>NUCLEOTIDE SEQUENCE</scope>
    <source>
        <strain evidence="15">CBS 314.62</strain>
    </source>
</reference>
<dbReference type="SUPFAM" id="SSF51419">
    <property type="entry name" value="PLP-binding barrel"/>
    <property type="match status" value="1"/>
</dbReference>
<dbReference type="InterPro" id="IPR026956">
    <property type="entry name" value="D-ser_dehydrat-like_dom"/>
</dbReference>
<comment type="caution">
    <text evidence="15">The sequence shown here is derived from an EMBL/GenBank/DDBJ whole genome shotgun (WGS) entry which is preliminary data.</text>
</comment>
<keyword evidence="8" id="KW-0456">Lyase</keyword>
<dbReference type="SMART" id="SM01119">
    <property type="entry name" value="D-ser_dehydrat"/>
    <property type="match status" value="1"/>
</dbReference>
<dbReference type="InterPro" id="IPR051466">
    <property type="entry name" value="D-amino_acid_metab_enzyme"/>
</dbReference>
<evidence type="ECO:0000256" key="7">
    <source>
        <dbReference type="ARBA" id="ARBA00022898"/>
    </source>
</evidence>
<evidence type="ECO:0000256" key="12">
    <source>
        <dbReference type="ARBA" id="ARBA00069616"/>
    </source>
</evidence>
<comment type="catalytic activity">
    <reaction evidence="9">
        <text>D-serine = pyruvate + NH4(+)</text>
        <dbReference type="Rhea" id="RHEA:13977"/>
        <dbReference type="ChEBI" id="CHEBI:15361"/>
        <dbReference type="ChEBI" id="CHEBI:28938"/>
        <dbReference type="ChEBI" id="CHEBI:35247"/>
        <dbReference type="EC" id="4.3.1.18"/>
    </reaction>
    <physiologicalReaction direction="left-to-right" evidence="9">
        <dbReference type="Rhea" id="RHEA:13978"/>
    </physiologicalReaction>
</comment>
<dbReference type="InterPro" id="IPR042208">
    <property type="entry name" value="D-ser_dehydrat-like_sf"/>
</dbReference>
<evidence type="ECO:0000256" key="1">
    <source>
        <dbReference type="ARBA" id="ARBA00001933"/>
    </source>
</evidence>
<feature type="domain" description="D-serine dehydratase-like" evidence="14">
    <location>
        <begin position="328"/>
        <end position="455"/>
    </location>
</feature>
<name>A0AAE0XK02_9PEZI</name>
<dbReference type="GO" id="GO:0009636">
    <property type="term" value="P:response to toxic substance"/>
    <property type="evidence" value="ECO:0007669"/>
    <property type="project" value="UniProtKB-KW"/>
</dbReference>
<dbReference type="GO" id="GO:0036088">
    <property type="term" value="P:D-serine catabolic process"/>
    <property type="evidence" value="ECO:0007669"/>
    <property type="project" value="TreeGrafter"/>
</dbReference>
<sequence>MAANTPSTDLKEQLKAKFVGQSLGAINTPAAVLDLAKVEVNCERMLDATDKLKLSWRAHIKSHKTTELTRLQIGHERTTPVSIITSTVIEAENILPLLQEYQSKGRHVNLLFAFPLFPSAVSRLACFASQLGPSSLSVMVDHPDQLASVAAIARGSGHPLLVFIKIDANYGRAGVVQDSPACARLIDAVLAAEQEAGTCLLYGVYCHAGQSYGAREDWAAMHALAAEFAELSKVAALVRAKSPGHPLVLSVGATPTATTIQHPTLGATAETAATSSAAPTHEIERLFAELKRDGFTLEVHAGVYPTLDLQQLATHARDSSLMTYEDIAISVLAEVASIYPGRGAQGTTEALINAGCLALGREPVTDKGAVPGRDFSGWGILMPWGGLENNPTPGPEFPRVHGGWQVGKVSQEHGILVWKGSKEDEVPLRIGQKVRVWPNHSCIAGACFDWYLVVDSRNKGREDEVVDVWPRWRGW</sequence>
<reference evidence="15" key="2">
    <citation type="submission" date="2023-06" db="EMBL/GenBank/DDBJ databases">
        <authorList>
            <consortium name="Lawrence Berkeley National Laboratory"/>
            <person name="Haridas S."/>
            <person name="Hensen N."/>
            <person name="Bonometti L."/>
            <person name="Westerberg I."/>
            <person name="Brannstrom I.O."/>
            <person name="Guillou S."/>
            <person name="Cros-Aarteil S."/>
            <person name="Calhoun S."/>
            <person name="Kuo A."/>
            <person name="Mondo S."/>
            <person name="Pangilinan J."/>
            <person name="Riley R."/>
            <person name="Labutti K."/>
            <person name="Andreopoulos B."/>
            <person name="Lipzen A."/>
            <person name="Chen C."/>
            <person name="Yanf M."/>
            <person name="Daum C."/>
            <person name="Ng V."/>
            <person name="Clum A."/>
            <person name="Steindorff A."/>
            <person name="Ohm R."/>
            <person name="Martin F."/>
            <person name="Silar P."/>
            <person name="Natvig D."/>
            <person name="Lalanne C."/>
            <person name="Gautier V."/>
            <person name="Ament-Velasquez S.L."/>
            <person name="Kruys A."/>
            <person name="Hutchinson M.I."/>
            <person name="Powell A.J."/>
            <person name="Barry K."/>
            <person name="Miller A.N."/>
            <person name="Grigoriev I.V."/>
            <person name="Debuchy R."/>
            <person name="Gladieux P."/>
            <person name="Thoren M.H."/>
            <person name="Johannesson H."/>
        </authorList>
    </citation>
    <scope>NUCLEOTIDE SEQUENCE</scope>
    <source>
        <strain evidence="15">CBS 314.62</strain>
    </source>
</reference>
<dbReference type="GO" id="GO:0046872">
    <property type="term" value="F:metal ion binding"/>
    <property type="evidence" value="ECO:0007669"/>
    <property type="project" value="UniProtKB-KW"/>
</dbReference>
<organism evidence="15 16">
    <name type="scientific">Podospora appendiculata</name>
    <dbReference type="NCBI Taxonomy" id="314037"/>
    <lineage>
        <taxon>Eukaryota</taxon>
        <taxon>Fungi</taxon>
        <taxon>Dikarya</taxon>
        <taxon>Ascomycota</taxon>
        <taxon>Pezizomycotina</taxon>
        <taxon>Sordariomycetes</taxon>
        <taxon>Sordariomycetidae</taxon>
        <taxon>Sordariales</taxon>
        <taxon>Podosporaceae</taxon>
        <taxon>Podospora</taxon>
    </lineage>
</organism>
<evidence type="ECO:0000256" key="6">
    <source>
        <dbReference type="ARBA" id="ARBA00022833"/>
    </source>
</evidence>
<dbReference type="AlphaFoldDB" id="A0AAE0XK02"/>
<dbReference type="InterPro" id="IPR029066">
    <property type="entry name" value="PLP-binding_barrel"/>
</dbReference>
<evidence type="ECO:0000259" key="14">
    <source>
        <dbReference type="SMART" id="SM01119"/>
    </source>
</evidence>
<evidence type="ECO:0000313" key="16">
    <source>
        <dbReference type="Proteomes" id="UP001270362"/>
    </source>
</evidence>
<keyword evidence="7" id="KW-0663">Pyridoxal phosphate</keyword>
<comment type="similarity">
    <text evidence="3">Belongs to the DSD1 family.</text>
</comment>
<comment type="function">
    <text evidence="10">Catalyzes the conversion of D-serine to pyruvate and ammonia. May play a role in D-serine detoxification.</text>
</comment>
<dbReference type="FunFam" id="3.20.20.10:FF:000016">
    <property type="entry name" value="D-serine dehydratase"/>
    <property type="match status" value="1"/>
</dbReference>
<evidence type="ECO:0000256" key="4">
    <source>
        <dbReference type="ARBA" id="ARBA00022575"/>
    </source>
</evidence>
<evidence type="ECO:0000256" key="13">
    <source>
        <dbReference type="ARBA" id="ARBA00075219"/>
    </source>
</evidence>
<comment type="cofactor">
    <cofactor evidence="2">
        <name>Zn(2+)</name>
        <dbReference type="ChEBI" id="CHEBI:29105"/>
    </cofactor>
</comment>
<evidence type="ECO:0000256" key="11">
    <source>
        <dbReference type="ARBA" id="ARBA00066349"/>
    </source>
</evidence>
<keyword evidence="6" id="KW-0862">Zinc</keyword>
<evidence type="ECO:0000256" key="9">
    <source>
        <dbReference type="ARBA" id="ARBA00051198"/>
    </source>
</evidence>
<dbReference type="Proteomes" id="UP001270362">
    <property type="component" value="Unassembled WGS sequence"/>
</dbReference>
<keyword evidence="4" id="KW-0216">Detoxification</keyword>
<evidence type="ECO:0000256" key="5">
    <source>
        <dbReference type="ARBA" id="ARBA00022723"/>
    </source>
</evidence>
<dbReference type="PANTHER" id="PTHR28004">
    <property type="entry name" value="ZGC:162816-RELATED"/>
    <property type="match status" value="1"/>
</dbReference>
<evidence type="ECO:0000256" key="3">
    <source>
        <dbReference type="ARBA" id="ARBA00005323"/>
    </source>
</evidence>
<dbReference type="EC" id="4.3.1.18" evidence="11"/>
<dbReference type="Pfam" id="PF14031">
    <property type="entry name" value="D-ser_dehydrat"/>
    <property type="match status" value="1"/>
</dbReference>
<dbReference type="Gene3D" id="3.20.20.10">
    <property type="entry name" value="Alanine racemase"/>
    <property type="match status" value="1"/>
</dbReference>
<evidence type="ECO:0000313" key="15">
    <source>
        <dbReference type="EMBL" id="KAK3694551.1"/>
    </source>
</evidence>
<dbReference type="Pfam" id="PF01168">
    <property type="entry name" value="Ala_racemase_N"/>
    <property type="match status" value="1"/>
</dbReference>
<accession>A0AAE0XK02</accession>
<evidence type="ECO:0000256" key="10">
    <source>
        <dbReference type="ARBA" id="ARBA00055764"/>
    </source>
</evidence>
<keyword evidence="16" id="KW-1185">Reference proteome</keyword>
<dbReference type="EMBL" id="JAULSO010000001">
    <property type="protein sequence ID" value="KAK3694551.1"/>
    <property type="molecule type" value="Genomic_DNA"/>
</dbReference>
<dbReference type="InterPro" id="IPR001608">
    <property type="entry name" value="Ala_racemase_N"/>
</dbReference>
<dbReference type="PANTHER" id="PTHR28004:SF2">
    <property type="entry name" value="D-SERINE DEHYDRATASE"/>
    <property type="match status" value="1"/>
</dbReference>
<comment type="cofactor">
    <cofactor evidence="1">
        <name>pyridoxal 5'-phosphate</name>
        <dbReference type="ChEBI" id="CHEBI:597326"/>
    </cofactor>
</comment>
<dbReference type="Gene3D" id="2.40.37.20">
    <property type="entry name" value="D-serine dehydratase-like domain"/>
    <property type="match status" value="1"/>
</dbReference>
<dbReference type="GO" id="GO:0008721">
    <property type="term" value="F:D-serine ammonia-lyase activity"/>
    <property type="evidence" value="ECO:0007669"/>
    <property type="project" value="UniProtKB-EC"/>
</dbReference>
<evidence type="ECO:0000256" key="2">
    <source>
        <dbReference type="ARBA" id="ARBA00001947"/>
    </source>
</evidence>
<evidence type="ECO:0000256" key="8">
    <source>
        <dbReference type="ARBA" id="ARBA00023239"/>
    </source>
</evidence>
<protein>
    <recommendedName>
        <fullName evidence="12">D-serine dehydratase</fullName>
        <ecNumber evidence="11">4.3.1.18</ecNumber>
    </recommendedName>
    <alternativeName>
        <fullName evidence="13">D-serine deaminase</fullName>
    </alternativeName>
</protein>
<proteinExistence type="inferred from homology"/>
<gene>
    <name evidence="15" type="ORF">B0T22DRAFT_397314</name>
</gene>
<keyword evidence="5" id="KW-0479">Metal-binding</keyword>